<dbReference type="PROSITE" id="PS00444">
    <property type="entry name" value="POLYPRENYL_SYNTHASE_2"/>
    <property type="match status" value="1"/>
</dbReference>
<comment type="caution">
    <text evidence="2">The sequence shown here is derived from an EMBL/GenBank/DDBJ whole genome shotgun (WGS) entry which is preliminary data.</text>
</comment>
<dbReference type="InterPro" id="IPR008949">
    <property type="entry name" value="Isoprenoid_synthase_dom_sf"/>
</dbReference>
<keyword evidence="3" id="KW-1185">Reference proteome</keyword>
<evidence type="ECO:0000313" key="2">
    <source>
        <dbReference type="EMBL" id="MBP2326715.1"/>
    </source>
</evidence>
<gene>
    <name evidence="2" type="ORF">JOF56_007100</name>
</gene>
<feature type="region of interest" description="Disordered" evidence="1">
    <location>
        <begin position="310"/>
        <end position="349"/>
    </location>
</feature>
<organism evidence="2 3">
    <name type="scientific">Kibdelosporangium banguiense</name>
    <dbReference type="NCBI Taxonomy" id="1365924"/>
    <lineage>
        <taxon>Bacteria</taxon>
        <taxon>Bacillati</taxon>
        <taxon>Actinomycetota</taxon>
        <taxon>Actinomycetes</taxon>
        <taxon>Pseudonocardiales</taxon>
        <taxon>Pseudonocardiaceae</taxon>
        <taxon>Kibdelosporangium</taxon>
    </lineage>
</organism>
<reference evidence="2 3" key="1">
    <citation type="submission" date="2021-03" db="EMBL/GenBank/DDBJ databases">
        <title>Sequencing the genomes of 1000 actinobacteria strains.</title>
        <authorList>
            <person name="Klenk H.-P."/>
        </authorList>
    </citation>
    <scope>NUCLEOTIDE SEQUENCE [LARGE SCALE GENOMIC DNA]</scope>
    <source>
        <strain evidence="2 3">DSM 46670</strain>
    </source>
</reference>
<protein>
    <submittedName>
        <fullName evidence="2">Uncharacterized protein</fullName>
    </submittedName>
</protein>
<name>A0ABS4TQN0_9PSEU</name>
<evidence type="ECO:0000256" key="1">
    <source>
        <dbReference type="SAM" id="MobiDB-lite"/>
    </source>
</evidence>
<dbReference type="SUPFAM" id="SSF48576">
    <property type="entry name" value="Terpenoid synthases"/>
    <property type="match status" value="1"/>
</dbReference>
<dbReference type="Proteomes" id="UP001519332">
    <property type="component" value="Unassembled WGS sequence"/>
</dbReference>
<sequence>MDDRVWAELRSLLRTIRLAGAVPRIVTGANRKATGFIHAFEHTVQPIVNETINNPQERTRVAQSLLSYSTKTSFVIAGYARMTGVPFASDIAVLGLSFTRLYDDLFDETDDEDLPQRLMDLFDRNMFIPASDPERLLHRLYEEIDRRLGRDRDDPIYTAVSTMHRYQIQARCQRDPQTTDLTLAEVTRGKGGHGTLAVFALMRAGLHQRERDLILEIGEALQLLDDYMDIDEDRLHNTRTLATEGRLALPDVCRRLRAAQHRLVAYYGRRNTREFLGICYVTLWMCFLRRQWPQIEPTVHPRSTWDLVIRPGDNAVSRPGQPSPSTPDNATNQKSSPGLLKNRPATRGH</sequence>
<dbReference type="RefSeq" id="WP_209643751.1">
    <property type="nucleotide sequence ID" value="NZ_JAGINW010000001.1"/>
</dbReference>
<dbReference type="InterPro" id="IPR033749">
    <property type="entry name" value="Polyprenyl_synt_CS"/>
</dbReference>
<evidence type="ECO:0000313" key="3">
    <source>
        <dbReference type="Proteomes" id="UP001519332"/>
    </source>
</evidence>
<accession>A0ABS4TQN0</accession>
<feature type="compositionally biased region" description="Polar residues" evidence="1">
    <location>
        <begin position="326"/>
        <end position="336"/>
    </location>
</feature>
<proteinExistence type="predicted"/>
<dbReference type="EMBL" id="JAGINW010000001">
    <property type="protein sequence ID" value="MBP2326715.1"/>
    <property type="molecule type" value="Genomic_DNA"/>
</dbReference>